<dbReference type="SMART" id="SM00235">
    <property type="entry name" value="ZnMc"/>
    <property type="match status" value="1"/>
</dbReference>
<evidence type="ECO:0000256" key="3">
    <source>
        <dbReference type="ARBA" id="ARBA00022723"/>
    </source>
</evidence>
<dbReference type="Pfam" id="PF00413">
    <property type="entry name" value="Peptidase_M10"/>
    <property type="match status" value="1"/>
</dbReference>
<feature type="binding site" evidence="9">
    <location>
        <position position="296"/>
    </location>
    <ligand>
        <name>Zn(2+)</name>
        <dbReference type="ChEBI" id="CHEBI:29105"/>
        <label>2</label>
        <note>catalytic</note>
    </ligand>
</feature>
<dbReference type="SUPFAM" id="SSF55486">
    <property type="entry name" value="Metalloproteases ('zincins'), catalytic domain"/>
    <property type="match status" value="1"/>
</dbReference>
<evidence type="ECO:0000256" key="4">
    <source>
        <dbReference type="ARBA" id="ARBA00022729"/>
    </source>
</evidence>
<feature type="binding site" evidence="9">
    <location>
        <position position="271"/>
    </location>
    <ligand>
        <name>Ca(2+)</name>
        <dbReference type="ChEBI" id="CHEBI:29108"/>
        <label>1</label>
    </ligand>
</feature>
<dbReference type="PRINTS" id="PR00138">
    <property type="entry name" value="MATRIXIN"/>
</dbReference>
<protein>
    <recommendedName>
        <fullName evidence="11">Peptidase metallopeptidase domain-containing protein</fullName>
    </recommendedName>
</protein>
<comment type="cofactor">
    <cofactor evidence="9">
        <name>Zn(2+)</name>
        <dbReference type="ChEBI" id="CHEBI:29105"/>
    </cofactor>
    <text evidence="9">Binds 2 Zn(2+) ions per subunit.</text>
</comment>
<evidence type="ECO:0000313" key="12">
    <source>
        <dbReference type="EMBL" id="KAL2349355.1"/>
    </source>
</evidence>
<keyword evidence="5" id="KW-0378">Hydrolase</keyword>
<dbReference type="SUPFAM" id="SSF47090">
    <property type="entry name" value="PGBD-like"/>
    <property type="match status" value="1"/>
</dbReference>
<gene>
    <name evidence="12" type="ORF">Fmac_003355</name>
</gene>
<evidence type="ECO:0000256" key="7">
    <source>
        <dbReference type="ARBA" id="ARBA00023049"/>
    </source>
</evidence>
<feature type="binding site" evidence="9">
    <location>
        <position position="271"/>
    </location>
    <ligand>
        <name>Ca(2+)</name>
        <dbReference type="ChEBI" id="CHEBI:29108"/>
        <label>3</label>
    </ligand>
</feature>
<feature type="binding site" evidence="9">
    <location>
        <position position="246"/>
    </location>
    <ligand>
        <name>Ca(2+)</name>
        <dbReference type="ChEBI" id="CHEBI:29108"/>
        <label>3</label>
    </ligand>
</feature>
<evidence type="ECO:0000256" key="8">
    <source>
        <dbReference type="ARBA" id="ARBA00023145"/>
    </source>
</evidence>
<dbReference type="InterPro" id="IPR002477">
    <property type="entry name" value="Peptidoglycan-bd-like"/>
</dbReference>
<dbReference type="InterPro" id="IPR021190">
    <property type="entry name" value="Pept_M10A"/>
</dbReference>
<evidence type="ECO:0000256" key="2">
    <source>
        <dbReference type="ARBA" id="ARBA00022670"/>
    </source>
</evidence>
<dbReference type="AlphaFoldDB" id="A0ABD1NQH6"/>
<keyword evidence="9" id="KW-0106">Calcium</keyword>
<keyword evidence="7" id="KW-0482">Metalloprotease</keyword>
<evidence type="ECO:0000256" key="5">
    <source>
        <dbReference type="ARBA" id="ARBA00022801"/>
    </source>
</evidence>
<dbReference type="InterPro" id="IPR021158">
    <property type="entry name" value="Pept_M10A_Zn_BS"/>
</dbReference>
<evidence type="ECO:0000256" key="9">
    <source>
        <dbReference type="PIRSR" id="PIRSR621190-2"/>
    </source>
</evidence>
<keyword evidence="6 9" id="KW-0862">Zinc</keyword>
<dbReference type="InterPro" id="IPR024079">
    <property type="entry name" value="MetalloPept_cat_dom_sf"/>
</dbReference>
<feature type="binding site" evidence="9">
    <location>
        <position position="310"/>
    </location>
    <ligand>
        <name>Zn(2+)</name>
        <dbReference type="ChEBI" id="CHEBI:29105"/>
        <label>2</label>
        <note>catalytic</note>
    </ligand>
</feature>
<feature type="binding site" evidence="9">
    <location>
        <position position="245"/>
    </location>
    <ligand>
        <name>Ca(2+)</name>
        <dbReference type="ChEBI" id="CHEBI:29108"/>
        <label>3</label>
    </ligand>
</feature>
<feature type="binding site" evidence="9">
    <location>
        <position position="236"/>
    </location>
    <ligand>
        <name>Ca(2+)</name>
        <dbReference type="ChEBI" id="CHEBI:29108"/>
        <label>2</label>
    </ligand>
</feature>
<comment type="similarity">
    <text evidence="1">Belongs to the peptidase M10A family. Matrix metalloproteinases (MMPs) subfamily.</text>
</comment>
<dbReference type="PANTHER" id="PTHR10201:SF258">
    <property type="entry name" value="MATRIX METALLOPROTEINASE"/>
    <property type="match status" value="1"/>
</dbReference>
<dbReference type="GO" id="GO:0046872">
    <property type="term" value="F:metal ion binding"/>
    <property type="evidence" value="ECO:0007669"/>
    <property type="project" value="UniProtKB-KW"/>
</dbReference>
<dbReference type="InterPro" id="IPR036365">
    <property type="entry name" value="PGBD-like_sf"/>
</dbReference>
<dbReference type="InterPro" id="IPR001818">
    <property type="entry name" value="Pept_M10_metallopeptidase"/>
</dbReference>
<dbReference type="Proteomes" id="UP001603857">
    <property type="component" value="Unassembled WGS sequence"/>
</dbReference>
<evidence type="ECO:0000259" key="11">
    <source>
        <dbReference type="SMART" id="SM00235"/>
    </source>
</evidence>
<evidence type="ECO:0000313" key="13">
    <source>
        <dbReference type="Proteomes" id="UP001603857"/>
    </source>
</evidence>
<feature type="binding site" description="in inhibited form" evidence="9">
    <location>
        <position position="171"/>
    </location>
    <ligand>
        <name>Zn(2+)</name>
        <dbReference type="ChEBI" id="CHEBI:29105"/>
        <label>2</label>
        <note>catalytic</note>
    </ligand>
</feature>
<feature type="short sequence motif" description="Cysteine switch" evidence="10">
    <location>
        <begin position="169"/>
        <end position="176"/>
    </location>
</feature>
<organism evidence="12 13">
    <name type="scientific">Flemingia macrophylla</name>
    <dbReference type="NCBI Taxonomy" id="520843"/>
    <lineage>
        <taxon>Eukaryota</taxon>
        <taxon>Viridiplantae</taxon>
        <taxon>Streptophyta</taxon>
        <taxon>Embryophyta</taxon>
        <taxon>Tracheophyta</taxon>
        <taxon>Spermatophyta</taxon>
        <taxon>Magnoliopsida</taxon>
        <taxon>eudicotyledons</taxon>
        <taxon>Gunneridae</taxon>
        <taxon>Pentapetalae</taxon>
        <taxon>rosids</taxon>
        <taxon>fabids</taxon>
        <taxon>Fabales</taxon>
        <taxon>Fabaceae</taxon>
        <taxon>Papilionoideae</taxon>
        <taxon>50 kb inversion clade</taxon>
        <taxon>NPAAA clade</taxon>
        <taxon>indigoferoid/millettioid clade</taxon>
        <taxon>Phaseoleae</taxon>
        <taxon>Flemingia</taxon>
    </lineage>
</organism>
<dbReference type="Pfam" id="PF01471">
    <property type="entry name" value="PG_binding_1"/>
    <property type="match status" value="1"/>
</dbReference>
<evidence type="ECO:0000256" key="1">
    <source>
        <dbReference type="ARBA" id="ARBA00009614"/>
    </source>
</evidence>
<dbReference type="Gene3D" id="3.40.390.10">
    <property type="entry name" value="Collagenase (Catalytic Domain)"/>
    <property type="match status" value="1"/>
</dbReference>
<accession>A0ABD1NQH6</accession>
<comment type="cofactor">
    <cofactor evidence="9">
        <name>Ca(2+)</name>
        <dbReference type="ChEBI" id="CHEBI:29108"/>
    </cofactor>
    <text evidence="9">Can bind about 5 Ca(2+) ions per subunit.</text>
</comment>
<dbReference type="PANTHER" id="PTHR10201">
    <property type="entry name" value="MATRIX METALLOPROTEINASE"/>
    <property type="match status" value="1"/>
</dbReference>
<feature type="binding site" evidence="9">
    <location>
        <position position="302"/>
    </location>
    <ligand>
        <name>Zn(2+)</name>
        <dbReference type="ChEBI" id="CHEBI:29105"/>
        <label>2</label>
        <note>catalytic</note>
    </ligand>
</feature>
<evidence type="ECO:0000256" key="10">
    <source>
        <dbReference type="PIRSR" id="PIRSR621190-5"/>
    </source>
</evidence>
<dbReference type="GO" id="GO:0006508">
    <property type="term" value="P:proteolysis"/>
    <property type="evidence" value="ECO:0007669"/>
    <property type="project" value="UniProtKB-KW"/>
</dbReference>
<comment type="caution">
    <text evidence="12">The sequence shown here is derived from an EMBL/GenBank/DDBJ whole genome shotgun (WGS) entry which is preliminary data.</text>
</comment>
<feature type="domain" description="Peptidase metallopeptidase" evidence="11">
    <location>
        <begin position="182"/>
        <end position="338"/>
    </location>
</feature>
<name>A0ABD1NQH6_9FABA</name>
<feature type="binding site" evidence="9">
    <location>
        <position position="268"/>
    </location>
    <ligand>
        <name>Ca(2+)</name>
        <dbReference type="ChEBI" id="CHEBI:29108"/>
        <label>3</label>
    </ligand>
</feature>
<sequence>MMCQTKGVQRGMSQSAPKEDSHCCKHFLSLHATFNVSTITIGHLHRPPLKANVVPVAFERSHLYHIFTEITHQALRYIRASKLISSLWNKLVKPRFTMKKLKVADIAEGLSNVKQYLNIFGYLNSTLHANFSDNFTLDLQSEIVDFQKNFHLNVTGQIDLDTYKMISKPRCGVPDVVNTTPFTPWWEPRRRDLTYAVHPRNTVSNGVRVLLGDVFARWSNATSLRFSETAWFDSADVRVSFVVIDGEGGMVGGGYVNYSGWFGSVYLDSEEEWVVRGESDEGDVDLESLVMHVVGHVLGLGHSFVEEAVMFPIVLSEEKKKTELAYDDLQRIRQIYGET</sequence>
<dbReference type="EMBL" id="JBGMDY010000001">
    <property type="protein sequence ID" value="KAL2349355.1"/>
    <property type="molecule type" value="Genomic_DNA"/>
</dbReference>
<keyword evidence="4" id="KW-0732">Signal</keyword>
<keyword evidence="2" id="KW-0645">Protease</keyword>
<feature type="binding site" evidence="9">
    <location>
        <position position="292"/>
    </location>
    <ligand>
        <name>Zn(2+)</name>
        <dbReference type="ChEBI" id="CHEBI:29105"/>
        <label>2</label>
        <note>catalytic</note>
    </ligand>
</feature>
<evidence type="ECO:0000256" key="6">
    <source>
        <dbReference type="ARBA" id="ARBA00022833"/>
    </source>
</evidence>
<proteinExistence type="inferred from homology"/>
<reference evidence="12 13" key="1">
    <citation type="submission" date="2024-08" db="EMBL/GenBank/DDBJ databases">
        <title>Insights into the chromosomal genome structure of Flemingia macrophylla.</title>
        <authorList>
            <person name="Ding Y."/>
            <person name="Zhao Y."/>
            <person name="Bi W."/>
            <person name="Wu M."/>
            <person name="Zhao G."/>
            <person name="Gong Y."/>
            <person name="Li W."/>
            <person name="Zhang P."/>
        </authorList>
    </citation>
    <scope>NUCLEOTIDE SEQUENCE [LARGE SCALE GENOMIC DNA]</scope>
    <source>
        <strain evidence="12">DYQJB</strain>
        <tissue evidence="12">Leaf</tissue>
    </source>
</reference>
<keyword evidence="3 9" id="KW-0479">Metal-binding</keyword>
<dbReference type="GO" id="GO:0004222">
    <property type="term" value="F:metalloendopeptidase activity"/>
    <property type="evidence" value="ECO:0007669"/>
    <property type="project" value="UniProtKB-ARBA"/>
</dbReference>
<keyword evidence="8" id="KW-0865">Zymogen</keyword>
<dbReference type="InterPro" id="IPR006026">
    <property type="entry name" value="Peptidase_Metallo"/>
</dbReference>
<dbReference type="PROSITE" id="PS00546">
    <property type="entry name" value="CYSTEINE_SWITCH"/>
    <property type="match status" value="1"/>
</dbReference>
<keyword evidence="13" id="KW-1185">Reference proteome</keyword>